<protein>
    <submittedName>
        <fullName evidence="1">DUF3168 domain-containing protein</fullName>
    </submittedName>
</protein>
<name>A0ABW0T616_9HYPH</name>
<dbReference type="RefSeq" id="WP_223019769.1">
    <property type="nucleotide sequence ID" value="NZ_CP078143.1"/>
</dbReference>
<dbReference type="EMBL" id="JBHSNB010000001">
    <property type="protein sequence ID" value="MFC5584438.1"/>
    <property type="molecule type" value="Genomic_DNA"/>
</dbReference>
<reference evidence="2" key="1">
    <citation type="journal article" date="2019" name="Int. J. Syst. Evol. Microbiol.">
        <title>The Global Catalogue of Microorganisms (GCM) 10K type strain sequencing project: providing services to taxonomists for standard genome sequencing and annotation.</title>
        <authorList>
            <consortium name="The Broad Institute Genomics Platform"/>
            <consortium name="The Broad Institute Genome Sequencing Center for Infectious Disease"/>
            <person name="Wu L."/>
            <person name="Ma J."/>
        </authorList>
    </citation>
    <scope>NUCLEOTIDE SEQUENCE [LARGE SCALE GENOMIC DNA]</scope>
    <source>
        <strain evidence="2">JCM 3366</strain>
    </source>
</reference>
<dbReference type="Pfam" id="PF11367">
    <property type="entry name" value="Tail_completion_gp17"/>
    <property type="match status" value="1"/>
</dbReference>
<comment type="caution">
    <text evidence="1">The sequence shown here is derived from an EMBL/GenBank/DDBJ whole genome shotgun (WGS) entry which is preliminary data.</text>
</comment>
<evidence type="ECO:0000313" key="2">
    <source>
        <dbReference type="Proteomes" id="UP001596107"/>
    </source>
</evidence>
<evidence type="ECO:0000313" key="1">
    <source>
        <dbReference type="EMBL" id="MFC5584438.1"/>
    </source>
</evidence>
<gene>
    <name evidence="1" type="ORF">ACFPOD_04890</name>
</gene>
<keyword evidence="2" id="KW-1185">Reference proteome</keyword>
<sequence length="138" mass="15195">MDPTLELQGAIVQRLRSFAPLTALIGNRVYDEVPTDDSGAVSAARFPYVSIGPTASISDDADCVFADDITFQIDAWSIDVGMPEVRNIAYAVRQAFRGFEIVLTQNALVSFEHERTQYIRDGNVKHAAIRFTALTESP</sequence>
<dbReference type="InterPro" id="IPR053745">
    <property type="entry name" value="Viral_Tail_Comp_sf"/>
</dbReference>
<organism evidence="1 2">
    <name type="scientific">Nitratireductor kimnyeongensis</name>
    <dbReference type="NCBI Taxonomy" id="430679"/>
    <lineage>
        <taxon>Bacteria</taxon>
        <taxon>Pseudomonadati</taxon>
        <taxon>Pseudomonadota</taxon>
        <taxon>Alphaproteobacteria</taxon>
        <taxon>Hyphomicrobiales</taxon>
        <taxon>Phyllobacteriaceae</taxon>
        <taxon>Nitratireductor</taxon>
    </lineage>
</organism>
<proteinExistence type="predicted"/>
<dbReference type="InterPro" id="IPR021508">
    <property type="entry name" value="Gp17-like"/>
</dbReference>
<accession>A0ABW0T616</accession>
<dbReference type="Gene3D" id="3.30.2000.30">
    <property type="match status" value="1"/>
</dbReference>
<dbReference type="Proteomes" id="UP001596107">
    <property type="component" value="Unassembled WGS sequence"/>
</dbReference>